<keyword evidence="4" id="KW-0583">PHB biosynthesis</keyword>
<keyword evidence="3" id="KW-0808">Transferase</keyword>
<evidence type="ECO:0000256" key="6">
    <source>
        <dbReference type="ARBA" id="ARBA00033356"/>
    </source>
</evidence>
<comment type="pathway">
    <text evidence="1">Biopolymer metabolism; poly-(R)-3-hydroxybutanoate biosynthesis.</text>
</comment>
<dbReference type="InterPro" id="IPR051321">
    <property type="entry name" value="PHA/PHB_synthase"/>
</dbReference>
<keyword evidence="5" id="KW-0012">Acyltransferase</keyword>
<dbReference type="SUPFAM" id="SSF53474">
    <property type="entry name" value="alpha/beta-Hydrolases"/>
    <property type="match status" value="1"/>
</dbReference>
<dbReference type="Gene3D" id="3.40.50.1820">
    <property type="entry name" value="alpha/beta hydrolase"/>
    <property type="match status" value="1"/>
</dbReference>
<dbReference type="RefSeq" id="WP_203165480.1">
    <property type="nucleotide sequence ID" value="NZ_JAEVLS010000001.1"/>
</dbReference>
<gene>
    <name evidence="8" type="primary">phaC</name>
    <name evidence="8" type="ORF">JM946_02105</name>
</gene>
<evidence type="ECO:0000259" key="7">
    <source>
        <dbReference type="Pfam" id="PF00561"/>
    </source>
</evidence>
<evidence type="ECO:0000256" key="3">
    <source>
        <dbReference type="ARBA" id="ARBA00022679"/>
    </source>
</evidence>
<evidence type="ECO:0000256" key="1">
    <source>
        <dbReference type="ARBA" id="ARBA00004683"/>
    </source>
</evidence>
<evidence type="ECO:0000313" key="9">
    <source>
        <dbReference type="Proteomes" id="UP000661077"/>
    </source>
</evidence>
<feature type="domain" description="AB hydrolase-1" evidence="7">
    <location>
        <begin position="71"/>
        <end position="340"/>
    </location>
</feature>
<protein>
    <recommendedName>
        <fullName evidence="2">Poly(3-hydroxyalkanoate) polymerase subunit PhaC</fullName>
    </recommendedName>
    <alternativeName>
        <fullName evidence="6">PHB synthase subunit PhaC</fullName>
    </alternativeName>
</protein>
<dbReference type="InterPro" id="IPR000073">
    <property type="entry name" value="AB_hydrolase_1"/>
</dbReference>
<evidence type="ECO:0000256" key="4">
    <source>
        <dbReference type="ARBA" id="ARBA00022752"/>
    </source>
</evidence>
<proteinExistence type="predicted"/>
<dbReference type="Proteomes" id="UP000661077">
    <property type="component" value="Unassembled WGS sequence"/>
</dbReference>
<comment type="caution">
    <text evidence="8">The sequence shown here is derived from an EMBL/GenBank/DDBJ whole genome shotgun (WGS) entry which is preliminary data.</text>
</comment>
<dbReference type="PANTHER" id="PTHR36837:SF2">
    <property type="entry name" value="POLY(3-HYDROXYALKANOATE) POLYMERASE SUBUNIT PHAC"/>
    <property type="match status" value="1"/>
</dbReference>
<name>A0ABS1WRC7_9GAMM</name>
<dbReference type="InterPro" id="IPR010125">
    <property type="entry name" value="PHA_synth_III_C"/>
</dbReference>
<dbReference type="EMBL" id="JAEVLS010000001">
    <property type="protein sequence ID" value="MBM0103513.1"/>
    <property type="molecule type" value="Genomic_DNA"/>
</dbReference>
<sequence length="364" mass="40595">MNDSTPGTSELAAVTGDFMRRMSQGLAALANAGEVAVGCSAKDAIYSEDKVTLYHYRPSEVVAPELRVRTPVLICYALVNRPYMMDLQTDRSLIRGLLQRGVDVYLIDWGYPDGADRYLALEDYVTRYLPHCVDFVRRASGCEQINLLGVCQGGSMSLCYAALYPQRLRNLITMVTPVDFHTPENLLTKWSRHVDVDALVAATGNVSGEALNALFVSLMPFRLNSQKYVDLLHQLNDPNTSGATLENFLRMEKWIFDSPDQAGEMFRQFLTLFVKQNRLKEGTLTIGGRPVDLKRIAVPVLNIYATQDHLVPPSSSKPLGQLISSSDYSTHEFRGGHIGIYVSGTAQREIPDKIAGWLRERDQS</sequence>
<keyword evidence="9" id="KW-1185">Reference proteome</keyword>
<dbReference type="InterPro" id="IPR029058">
    <property type="entry name" value="AB_hydrolase_fold"/>
</dbReference>
<dbReference type="PANTHER" id="PTHR36837">
    <property type="entry name" value="POLY(3-HYDROXYALKANOATE) POLYMERASE SUBUNIT PHAC"/>
    <property type="match status" value="1"/>
</dbReference>
<evidence type="ECO:0000256" key="5">
    <source>
        <dbReference type="ARBA" id="ARBA00023315"/>
    </source>
</evidence>
<accession>A0ABS1WRC7</accession>
<evidence type="ECO:0000256" key="2">
    <source>
        <dbReference type="ARBA" id="ARBA00019065"/>
    </source>
</evidence>
<reference evidence="8 9" key="1">
    <citation type="journal article" date="2021" name="Int. J. Syst. Evol. Microbiol.">
        <title>Steroidobacter gossypii sp. nov., isolated from soil of cotton cropping field.</title>
        <authorList>
            <person name="Huang R."/>
            <person name="Yang S."/>
            <person name="Zhen C."/>
            <person name="Liu W."/>
        </authorList>
    </citation>
    <scope>NUCLEOTIDE SEQUENCE [LARGE SCALE GENOMIC DNA]</scope>
    <source>
        <strain evidence="8 9">S1-65</strain>
    </source>
</reference>
<organism evidence="8 9">
    <name type="scientific">Steroidobacter gossypii</name>
    <dbReference type="NCBI Taxonomy" id="2805490"/>
    <lineage>
        <taxon>Bacteria</taxon>
        <taxon>Pseudomonadati</taxon>
        <taxon>Pseudomonadota</taxon>
        <taxon>Gammaproteobacteria</taxon>
        <taxon>Steroidobacterales</taxon>
        <taxon>Steroidobacteraceae</taxon>
        <taxon>Steroidobacter</taxon>
    </lineage>
</organism>
<evidence type="ECO:0000313" key="8">
    <source>
        <dbReference type="EMBL" id="MBM0103513.1"/>
    </source>
</evidence>
<dbReference type="NCBIfam" id="TIGR01836">
    <property type="entry name" value="PHA_synth_III_C"/>
    <property type="match status" value="1"/>
</dbReference>
<dbReference type="Pfam" id="PF00561">
    <property type="entry name" value="Abhydrolase_1"/>
    <property type="match status" value="1"/>
</dbReference>